<accession>A0AAV3TX54</accession>
<proteinExistence type="inferred from homology"/>
<dbReference type="InterPro" id="IPR050110">
    <property type="entry name" value="Glyoxalase_II_hydrolase"/>
</dbReference>
<name>A0AAV3TX54_9ALTE</name>
<feature type="domain" description="Metallo-beta-lactamase" evidence="8">
    <location>
        <begin position="23"/>
        <end position="183"/>
    </location>
</feature>
<protein>
    <recommendedName>
        <fullName evidence="7">Hydroxyacylglutathione hydrolase</fullName>
        <ecNumber evidence="7">3.1.2.6</ecNumber>
    </recommendedName>
    <alternativeName>
        <fullName evidence="7">Glyoxalase II</fullName>
        <shortName evidence="7">Glx II</shortName>
    </alternativeName>
</protein>
<evidence type="ECO:0000256" key="5">
    <source>
        <dbReference type="ARBA" id="ARBA00022801"/>
    </source>
</evidence>
<evidence type="ECO:0000256" key="2">
    <source>
        <dbReference type="ARBA" id="ARBA00004963"/>
    </source>
</evidence>
<evidence type="ECO:0000256" key="7">
    <source>
        <dbReference type="HAMAP-Rule" id="MF_01374"/>
    </source>
</evidence>
<evidence type="ECO:0000256" key="3">
    <source>
        <dbReference type="ARBA" id="ARBA00006759"/>
    </source>
</evidence>
<dbReference type="RefSeq" id="WP_345415663.1">
    <property type="nucleotide sequence ID" value="NZ_AP031496.1"/>
</dbReference>
<gene>
    <name evidence="7 9" type="primary">gloB</name>
    <name evidence="9" type="ORF">GCM10025791_01970</name>
</gene>
<feature type="binding site" evidence="7">
    <location>
        <position position="183"/>
    </location>
    <ligand>
        <name>Zn(2+)</name>
        <dbReference type="ChEBI" id="CHEBI:29105"/>
        <label>2</label>
    </ligand>
</feature>
<evidence type="ECO:0000313" key="9">
    <source>
        <dbReference type="EMBL" id="GAA4929846.1"/>
    </source>
</evidence>
<feature type="binding site" evidence="7">
    <location>
        <position position="67"/>
    </location>
    <ligand>
        <name>Zn(2+)</name>
        <dbReference type="ChEBI" id="CHEBI:29105"/>
        <label>1</label>
    </ligand>
</feature>
<organism evidence="9 10">
    <name type="scientific">Halioxenophilus aromaticivorans</name>
    <dbReference type="NCBI Taxonomy" id="1306992"/>
    <lineage>
        <taxon>Bacteria</taxon>
        <taxon>Pseudomonadati</taxon>
        <taxon>Pseudomonadota</taxon>
        <taxon>Gammaproteobacteria</taxon>
        <taxon>Alteromonadales</taxon>
        <taxon>Alteromonadaceae</taxon>
        <taxon>Halioxenophilus</taxon>
    </lineage>
</organism>
<feature type="binding site" evidence="7">
    <location>
        <position position="69"/>
    </location>
    <ligand>
        <name>Zn(2+)</name>
        <dbReference type="ChEBI" id="CHEBI:29105"/>
        <label>1</label>
    </ligand>
</feature>
<reference evidence="10" key="1">
    <citation type="journal article" date="2019" name="Int. J. Syst. Evol. Microbiol.">
        <title>The Global Catalogue of Microorganisms (GCM) 10K type strain sequencing project: providing services to taxonomists for standard genome sequencing and annotation.</title>
        <authorList>
            <consortium name="The Broad Institute Genomics Platform"/>
            <consortium name="The Broad Institute Genome Sequencing Center for Infectious Disease"/>
            <person name="Wu L."/>
            <person name="Ma J."/>
        </authorList>
    </citation>
    <scope>NUCLEOTIDE SEQUENCE [LARGE SCALE GENOMIC DNA]</scope>
    <source>
        <strain evidence="10">JCM 19134</strain>
    </source>
</reference>
<evidence type="ECO:0000256" key="1">
    <source>
        <dbReference type="ARBA" id="ARBA00001623"/>
    </source>
</evidence>
<comment type="subunit">
    <text evidence="7">Monomer.</text>
</comment>
<keyword evidence="5 7" id="KW-0378">Hydrolase</keyword>
<comment type="caution">
    <text evidence="9">The sequence shown here is derived from an EMBL/GenBank/DDBJ whole genome shotgun (WGS) entry which is preliminary data.</text>
</comment>
<dbReference type="NCBIfam" id="TIGR03413">
    <property type="entry name" value="GSH_gloB"/>
    <property type="match status" value="1"/>
</dbReference>
<comment type="function">
    <text evidence="7">Thiolesterase that catalyzes the hydrolysis of S-D-lactoyl-glutathione to form glutathione and D-lactic acid.</text>
</comment>
<comment type="catalytic activity">
    <reaction evidence="1 7">
        <text>an S-(2-hydroxyacyl)glutathione + H2O = a 2-hydroxy carboxylate + glutathione + H(+)</text>
        <dbReference type="Rhea" id="RHEA:21864"/>
        <dbReference type="ChEBI" id="CHEBI:15377"/>
        <dbReference type="ChEBI" id="CHEBI:15378"/>
        <dbReference type="ChEBI" id="CHEBI:57925"/>
        <dbReference type="ChEBI" id="CHEBI:58896"/>
        <dbReference type="ChEBI" id="CHEBI:71261"/>
        <dbReference type="EC" id="3.1.2.6"/>
    </reaction>
</comment>
<dbReference type="SUPFAM" id="SSF56281">
    <property type="entry name" value="Metallo-hydrolase/oxidoreductase"/>
    <property type="match status" value="1"/>
</dbReference>
<dbReference type="Pfam" id="PF00753">
    <property type="entry name" value="Lactamase_B"/>
    <property type="match status" value="1"/>
</dbReference>
<dbReference type="GO" id="GO:0019243">
    <property type="term" value="P:methylglyoxal catabolic process to D-lactate via S-lactoyl-glutathione"/>
    <property type="evidence" value="ECO:0007669"/>
    <property type="project" value="UniProtKB-UniRule"/>
</dbReference>
<comment type="similarity">
    <text evidence="3 7">Belongs to the metallo-beta-lactamase superfamily. Glyoxalase II family.</text>
</comment>
<dbReference type="InterPro" id="IPR001279">
    <property type="entry name" value="Metallo-B-lactamas"/>
</dbReference>
<evidence type="ECO:0000256" key="6">
    <source>
        <dbReference type="ARBA" id="ARBA00022833"/>
    </source>
</evidence>
<dbReference type="EMBL" id="BAABLX010000001">
    <property type="protein sequence ID" value="GAA4929846.1"/>
    <property type="molecule type" value="Genomic_DNA"/>
</dbReference>
<comment type="cofactor">
    <cofactor evidence="7">
        <name>Zn(2+)</name>
        <dbReference type="ChEBI" id="CHEBI:29105"/>
    </cofactor>
    <text evidence="7">Binds 2 Zn(2+) ions per subunit.</text>
</comment>
<sequence>MTHPHSSAHPDPITVVAIPAFADNYIWLIEDRQSQQHWLVDPGIAKPVIDYFQANGITALAGILVTHHHNDHIGGIDDLKAHFPDTLVYGLKSARVPQVTHTVEGGQQLHLSSNLILSVLSVPGHTIDHIVYFLPAEQPRLFSGDTLFAGGCGRLFEGSPAQMRASLDQLRRLADHTLVYCAHEYTASNLQFALAVEPGNASLKHRIDDVTELREKGKPTVPSQLTTERQTNPFLRWDEPSVIAAAQAQGAEDNSPDTVFTAIRAWKDKF</sequence>
<dbReference type="AlphaFoldDB" id="A0AAV3TX54"/>
<dbReference type="SMART" id="SM00849">
    <property type="entry name" value="Lactamase_B"/>
    <property type="match status" value="1"/>
</dbReference>
<keyword evidence="6 7" id="KW-0862">Zinc</keyword>
<feature type="binding site" evidence="7">
    <location>
        <position position="72"/>
    </location>
    <ligand>
        <name>Zn(2+)</name>
        <dbReference type="ChEBI" id="CHEBI:29105"/>
        <label>2</label>
    </ligand>
</feature>
<dbReference type="Gene3D" id="3.60.15.10">
    <property type="entry name" value="Ribonuclease Z/Hydroxyacylglutathione hydrolase-like"/>
    <property type="match status" value="1"/>
</dbReference>
<comment type="pathway">
    <text evidence="2 7">Secondary metabolite metabolism; methylglyoxal degradation; (R)-lactate from methylglyoxal: step 2/2.</text>
</comment>
<dbReference type="PANTHER" id="PTHR43705:SF1">
    <property type="entry name" value="HYDROXYACYLGLUTATHIONE HYDROLASE GLOB"/>
    <property type="match status" value="1"/>
</dbReference>
<dbReference type="InterPro" id="IPR036866">
    <property type="entry name" value="RibonucZ/Hydroxyglut_hydro"/>
</dbReference>
<evidence type="ECO:0000256" key="4">
    <source>
        <dbReference type="ARBA" id="ARBA00022723"/>
    </source>
</evidence>
<dbReference type="InterPro" id="IPR017782">
    <property type="entry name" value="Hydroxyacylglutathione_Hdrlase"/>
</dbReference>
<evidence type="ECO:0000259" key="8">
    <source>
        <dbReference type="SMART" id="SM00849"/>
    </source>
</evidence>
<feature type="binding site" evidence="7">
    <location>
        <position position="145"/>
    </location>
    <ligand>
        <name>Zn(2+)</name>
        <dbReference type="ChEBI" id="CHEBI:29105"/>
        <label>2</label>
    </ligand>
</feature>
<dbReference type="PANTHER" id="PTHR43705">
    <property type="entry name" value="HYDROXYACYLGLUTATHIONE HYDROLASE"/>
    <property type="match status" value="1"/>
</dbReference>
<dbReference type="PIRSF" id="PIRSF005457">
    <property type="entry name" value="Glx"/>
    <property type="match status" value="1"/>
</dbReference>
<dbReference type="EC" id="3.1.2.6" evidence="7"/>
<feature type="binding site" evidence="7">
    <location>
        <position position="71"/>
    </location>
    <ligand>
        <name>Zn(2+)</name>
        <dbReference type="ChEBI" id="CHEBI:29105"/>
        <label>2</label>
    </ligand>
</feature>
<keyword evidence="10" id="KW-1185">Reference proteome</keyword>
<dbReference type="GO" id="GO:0004416">
    <property type="term" value="F:hydroxyacylglutathione hydrolase activity"/>
    <property type="evidence" value="ECO:0007669"/>
    <property type="project" value="UniProtKB-UniRule"/>
</dbReference>
<dbReference type="InterPro" id="IPR032282">
    <property type="entry name" value="HAGH_C"/>
</dbReference>
<feature type="binding site" evidence="7">
    <location>
        <position position="125"/>
    </location>
    <ligand>
        <name>Zn(2+)</name>
        <dbReference type="ChEBI" id="CHEBI:29105"/>
        <label>1</label>
    </ligand>
</feature>
<keyword evidence="4 7" id="KW-0479">Metal-binding</keyword>
<dbReference type="Pfam" id="PF16123">
    <property type="entry name" value="HAGH_C"/>
    <property type="match status" value="1"/>
</dbReference>
<dbReference type="CDD" id="cd07723">
    <property type="entry name" value="hydroxyacylglutathione_hydrolase_MBL-fold"/>
    <property type="match status" value="1"/>
</dbReference>
<evidence type="ECO:0000313" key="10">
    <source>
        <dbReference type="Proteomes" id="UP001409585"/>
    </source>
</evidence>
<dbReference type="GO" id="GO:0046872">
    <property type="term" value="F:metal ion binding"/>
    <property type="evidence" value="ECO:0007669"/>
    <property type="project" value="UniProtKB-KW"/>
</dbReference>
<feature type="binding site" evidence="7">
    <location>
        <position position="145"/>
    </location>
    <ligand>
        <name>Zn(2+)</name>
        <dbReference type="ChEBI" id="CHEBI:29105"/>
        <label>1</label>
    </ligand>
</feature>
<dbReference type="HAMAP" id="MF_01374">
    <property type="entry name" value="Glyoxalase_2"/>
    <property type="match status" value="1"/>
</dbReference>
<dbReference type="Proteomes" id="UP001409585">
    <property type="component" value="Unassembled WGS sequence"/>
</dbReference>
<dbReference type="InterPro" id="IPR035680">
    <property type="entry name" value="Clx_II_MBL"/>
</dbReference>